<evidence type="ECO:0000256" key="5">
    <source>
        <dbReference type="ARBA" id="ARBA00022840"/>
    </source>
</evidence>
<dbReference type="Gene3D" id="3.40.50.10810">
    <property type="entry name" value="Tandem AAA-ATPase domain"/>
    <property type="match status" value="1"/>
</dbReference>
<evidence type="ECO:0000313" key="11">
    <source>
        <dbReference type="RefSeq" id="XP_010275545.1"/>
    </source>
</evidence>
<evidence type="ECO:0000259" key="8">
    <source>
        <dbReference type="PROSITE" id="PS51194"/>
    </source>
</evidence>
<dbReference type="InterPro" id="IPR049730">
    <property type="entry name" value="SNF2/RAD54-like_C"/>
</dbReference>
<dbReference type="PANTHER" id="PTHR45821">
    <property type="entry name" value="SNF2 DOMAIN-CONTAINING PROTEIN CLASSY 2-RELATED"/>
    <property type="match status" value="1"/>
</dbReference>
<dbReference type="InterPro" id="IPR044567">
    <property type="entry name" value="CLSY/DRD1"/>
</dbReference>
<dbReference type="SUPFAM" id="SSF52540">
    <property type="entry name" value="P-loop containing nucleoside triphosphate hydrolases"/>
    <property type="match status" value="2"/>
</dbReference>
<dbReference type="GeneID" id="104610565"/>
<proteinExistence type="predicted"/>
<gene>
    <name evidence="10 11" type="primary">LOC104610565</name>
</gene>
<dbReference type="GO" id="GO:0016787">
    <property type="term" value="F:hydrolase activity"/>
    <property type="evidence" value="ECO:0007669"/>
    <property type="project" value="UniProtKB-KW"/>
</dbReference>
<keyword evidence="6" id="KW-0539">Nucleus</keyword>
<reference evidence="10 11" key="1">
    <citation type="submission" date="2025-04" db="UniProtKB">
        <authorList>
            <consortium name="RefSeq"/>
        </authorList>
    </citation>
    <scope>IDENTIFICATION</scope>
</reference>
<keyword evidence="3" id="KW-0378">Hydrolase</keyword>
<dbReference type="eggNOG" id="KOG0390">
    <property type="taxonomic scope" value="Eukaryota"/>
</dbReference>
<evidence type="ECO:0000313" key="10">
    <source>
        <dbReference type="RefSeq" id="XP_010275543.1"/>
    </source>
</evidence>
<evidence type="ECO:0000256" key="3">
    <source>
        <dbReference type="ARBA" id="ARBA00022801"/>
    </source>
</evidence>
<name>A0A1U8B3X1_NELNU</name>
<organism evidence="9 11">
    <name type="scientific">Nelumbo nucifera</name>
    <name type="common">Sacred lotus</name>
    <dbReference type="NCBI Taxonomy" id="4432"/>
    <lineage>
        <taxon>Eukaryota</taxon>
        <taxon>Viridiplantae</taxon>
        <taxon>Streptophyta</taxon>
        <taxon>Embryophyta</taxon>
        <taxon>Tracheophyta</taxon>
        <taxon>Spermatophyta</taxon>
        <taxon>Magnoliopsida</taxon>
        <taxon>Proteales</taxon>
        <taxon>Nelumbonaceae</taxon>
        <taxon>Nelumbo</taxon>
    </lineage>
</organism>
<dbReference type="GO" id="GO:0005524">
    <property type="term" value="F:ATP binding"/>
    <property type="evidence" value="ECO:0007669"/>
    <property type="project" value="UniProtKB-KW"/>
</dbReference>
<dbReference type="OMA" id="YYGQNAP"/>
<evidence type="ECO:0000256" key="2">
    <source>
        <dbReference type="ARBA" id="ARBA00022741"/>
    </source>
</evidence>
<evidence type="ECO:0000256" key="1">
    <source>
        <dbReference type="ARBA" id="ARBA00004123"/>
    </source>
</evidence>
<dbReference type="CDD" id="cd18007">
    <property type="entry name" value="DEXHc_ATRX-like"/>
    <property type="match status" value="1"/>
</dbReference>
<dbReference type="SMART" id="SM00490">
    <property type="entry name" value="HELICc"/>
    <property type="match status" value="1"/>
</dbReference>
<dbReference type="InterPro" id="IPR014001">
    <property type="entry name" value="Helicase_ATP-bd"/>
</dbReference>
<dbReference type="Gene3D" id="3.40.50.300">
    <property type="entry name" value="P-loop containing nucleotide triphosphate hydrolases"/>
    <property type="match status" value="1"/>
</dbReference>
<dbReference type="PANTHER" id="PTHR45821:SF1">
    <property type="entry name" value="ATP-DEPENDENT HELICASE FAMILY PROTEIN-RELATED"/>
    <property type="match status" value="1"/>
</dbReference>
<feature type="domain" description="Helicase C-terminal" evidence="8">
    <location>
        <begin position="823"/>
        <end position="1009"/>
    </location>
</feature>
<protein>
    <submittedName>
        <fullName evidence="10 11">Protein CHROMATIN REMODELING 35 isoform X1</fullName>
    </submittedName>
</protein>
<evidence type="ECO:0000256" key="4">
    <source>
        <dbReference type="ARBA" id="ARBA00022806"/>
    </source>
</evidence>
<dbReference type="GO" id="GO:0080188">
    <property type="term" value="P:gene silencing by siRNA-directed DNA methylation"/>
    <property type="evidence" value="ECO:0007669"/>
    <property type="project" value="InterPro"/>
</dbReference>
<keyword evidence="4" id="KW-0347">Helicase</keyword>
<dbReference type="SMART" id="SM00487">
    <property type="entry name" value="DEXDc"/>
    <property type="match status" value="1"/>
</dbReference>
<dbReference type="GO" id="GO:0004386">
    <property type="term" value="F:helicase activity"/>
    <property type="evidence" value="ECO:0007669"/>
    <property type="project" value="UniProtKB-KW"/>
</dbReference>
<dbReference type="InterPro" id="IPR038718">
    <property type="entry name" value="SNF2-like_sf"/>
</dbReference>
<dbReference type="InterPro" id="IPR001650">
    <property type="entry name" value="Helicase_C-like"/>
</dbReference>
<dbReference type="InterPro" id="IPR000330">
    <property type="entry name" value="SNF2_N"/>
</dbReference>
<dbReference type="STRING" id="4432.A0A1U8B3X1"/>
<accession>A0A1U8B3X1</accession>
<comment type="subcellular location">
    <subcellularLocation>
        <location evidence="1">Nucleus</location>
    </subcellularLocation>
</comment>
<sequence length="1031" mass="116393">MGKKRSWSEIMAVSQAPTLPSGTPNSVMSFLSKFEKYSRSESYSWSQKKMKMFNERKGISSISWIAGIRSEPEYKDRTPSKVLDYSDPFAVPNLLEGLDSGKFGSVTNEIEDLRARKMQMLYPLFAKYPSFFSSYVESVSQSPRVTEKPQNIHLASQVVIDLDADSVENDCPVTENSYPLHKSSSGEMHQYDDHSSIVVDKTDCINLQNHNNNSIVVIDSDEEDGGDGIGTRHSSILDLPVVSLFQSPFNVKNGTDLIPHNSILLHKVFQPAHGNHVQLNAGMGLSGPVEANRKASYHYEEVVLRKPANVNPIRDLSAKQCLKVDAAREKEADSGSTERRDLGVYVGVSDDEMSEKSNDQSNVEDDGLGDIWREMTLALECSKEAAAEMSAFEQSGGEEEGEECNHSFVLKDDIGYVCRVCGVIERRIETIFDYQWIKSTKSTRTYTSEARNIKDGDKTEVAFSGLNFSEDDFTAAEIHVHPRHFKKMKPHQVEGFHFLARNLVTEEPGGCILAHAPGSGKTFMIISFMQSFLAKYPQARPLVVLPKGILATWKKEFQKWQVEDIPLHDFYSSKAENRTQQLDVLKKWVEHKSILFLGYKQFSNIVCDSETSKTAVACQDILLKVPSILILDEGHTPRNENTDVLQSLAKVQTARKVVLSGTLFQNHVKEVFNIFNLVRPKFLRLDTSRSVVRRVMSRVHIPGGKRLSRSSMEAVFFETVEATLQNDEDFRRKVVVIQDLREMTKDVLHYYKGDFLEELPGLVDFTVVLNLTPKQKHAVEKLQKLEKFKKRSVGCAVYMHPHLKDFSESGSSGEKGGNFNDEKIDNLLEKIDVKDGVKTKFFLNILGLCESAGEKLLVFSQYLLPLKFLERLLVRTKGWIVGREIFIISGDSNPEQRESSMESFNSSPDAKVFFGSIKACGEGISLVGASRVMILDVHLNPSVSRQAIGRAFRPGQGRKVYTYRLVAADSPEVEDHNTCFRKELISKMWFEWSELSGHQDFEMETVDMKNCNDLFLESPLLGEDVKVLYKR</sequence>
<feature type="domain" description="Helicase ATP-binding" evidence="7">
    <location>
        <begin position="502"/>
        <end position="681"/>
    </location>
</feature>
<evidence type="ECO:0000313" key="9">
    <source>
        <dbReference type="Proteomes" id="UP000189703"/>
    </source>
</evidence>
<keyword evidence="2" id="KW-0547">Nucleotide-binding</keyword>
<dbReference type="InterPro" id="IPR027417">
    <property type="entry name" value="P-loop_NTPase"/>
</dbReference>
<dbReference type="RefSeq" id="XP_010275543.1">
    <property type="nucleotide sequence ID" value="XM_010277241.2"/>
</dbReference>
<evidence type="ECO:0000259" key="7">
    <source>
        <dbReference type="PROSITE" id="PS51192"/>
    </source>
</evidence>
<dbReference type="OrthoDB" id="9900844at2759"/>
<dbReference type="Pfam" id="PF00176">
    <property type="entry name" value="SNF2-rel_dom"/>
    <property type="match status" value="1"/>
</dbReference>
<dbReference type="PROSITE" id="PS51192">
    <property type="entry name" value="HELICASE_ATP_BIND_1"/>
    <property type="match status" value="1"/>
</dbReference>
<evidence type="ECO:0000256" key="6">
    <source>
        <dbReference type="ARBA" id="ARBA00023242"/>
    </source>
</evidence>
<keyword evidence="9" id="KW-1185">Reference proteome</keyword>
<dbReference type="PROSITE" id="PS51194">
    <property type="entry name" value="HELICASE_CTER"/>
    <property type="match status" value="1"/>
</dbReference>
<dbReference type="RefSeq" id="XP_010275545.1">
    <property type="nucleotide sequence ID" value="XM_010277243.2"/>
</dbReference>
<keyword evidence="5" id="KW-0067">ATP-binding</keyword>
<dbReference type="Pfam" id="PF00271">
    <property type="entry name" value="Helicase_C"/>
    <property type="match status" value="1"/>
</dbReference>
<dbReference type="AlphaFoldDB" id="A0A1U8B3X1"/>
<dbReference type="Proteomes" id="UP000189703">
    <property type="component" value="Unplaced"/>
</dbReference>
<dbReference type="GO" id="GO:0005634">
    <property type="term" value="C:nucleus"/>
    <property type="evidence" value="ECO:0007669"/>
    <property type="project" value="UniProtKB-SubCell"/>
</dbReference>
<dbReference type="KEGG" id="nnu:104610565"/>
<dbReference type="CDD" id="cd18793">
    <property type="entry name" value="SF2_C_SNF"/>
    <property type="match status" value="1"/>
</dbReference>